<sequence length="52" mass="5616">MAKSSGGRKIYNKPSSLNCTPPFSMGNNQRLFGTITSGEIQEVKEGLAYGIH</sequence>
<evidence type="ECO:0000313" key="1">
    <source>
        <dbReference type="EMBL" id="JAE16969.1"/>
    </source>
</evidence>
<dbReference type="EMBL" id="GBRH01180927">
    <property type="protein sequence ID" value="JAE16969.1"/>
    <property type="molecule type" value="Transcribed_RNA"/>
</dbReference>
<name>A0A0A9G0F6_ARUDO</name>
<reference evidence="1" key="2">
    <citation type="journal article" date="2015" name="Data Brief">
        <title>Shoot transcriptome of the giant reed, Arundo donax.</title>
        <authorList>
            <person name="Barrero R.A."/>
            <person name="Guerrero F.D."/>
            <person name="Moolhuijzen P."/>
            <person name="Goolsby J.A."/>
            <person name="Tidwell J."/>
            <person name="Bellgard S.E."/>
            <person name="Bellgard M.I."/>
        </authorList>
    </citation>
    <scope>NUCLEOTIDE SEQUENCE</scope>
    <source>
        <tissue evidence="1">Shoot tissue taken approximately 20 cm above the soil surface</tissue>
    </source>
</reference>
<proteinExistence type="predicted"/>
<reference evidence="1" key="1">
    <citation type="submission" date="2014-09" db="EMBL/GenBank/DDBJ databases">
        <authorList>
            <person name="Magalhaes I.L.F."/>
            <person name="Oliveira U."/>
            <person name="Santos F.R."/>
            <person name="Vidigal T.H.D.A."/>
            <person name="Brescovit A.D."/>
            <person name="Santos A.J."/>
        </authorList>
    </citation>
    <scope>NUCLEOTIDE SEQUENCE</scope>
    <source>
        <tissue evidence="1">Shoot tissue taken approximately 20 cm above the soil surface</tissue>
    </source>
</reference>
<accession>A0A0A9G0F6</accession>
<protein>
    <submittedName>
        <fullName evidence="1">Uncharacterized protein</fullName>
    </submittedName>
</protein>
<dbReference type="AlphaFoldDB" id="A0A0A9G0F6"/>
<organism evidence="1">
    <name type="scientific">Arundo donax</name>
    <name type="common">Giant reed</name>
    <name type="synonym">Donax arundinaceus</name>
    <dbReference type="NCBI Taxonomy" id="35708"/>
    <lineage>
        <taxon>Eukaryota</taxon>
        <taxon>Viridiplantae</taxon>
        <taxon>Streptophyta</taxon>
        <taxon>Embryophyta</taxon>
        <taxon>Tracheophyta</taxon>
        <taxon>Spermatophyta</taxon>
        <taxon>Magnoliopsida</taxon>
        <taxon>Liliopsida</taxon>
        <taxon>Poales</taxon>
        <taxon>Poaceae</taxon>
        <taxon>PACMAD clade</taxon>
        <taxon>Arundinoideae</taxon>
        <taxon>Arundineae</taxon>
        <taxon>Arundo</taxon>
    </lineage>
</organism>